<comment type="caution">
    <text evidence="2">The sequence shown here is derived from an EMBL/GenBank/DDBJ whole genome shotgun (WGS) entry which is preliminary data.</text>
</comment>
<accession>A0A9P8TGU4</accession>
<dbReference type="Pfam" id="PF08315">
    <property type="entry name" value="cwf18"/>
    <property type="match status" value="1"/>
</dbReference>
<gene>
    <name evidence="2" type="ORF">WICMUC_001613</name>
</gene>
<dbReference type="Proteomes" id="UP000769528">
    <property type="component" value="Unassembled WGS sequence"/>
</dbReference>
<feature type="region of interest" description="Disordered" evidence="1">
    <location>
        <begin position="24"/>
        <end position="56"/>
    </location>
</feature>
<organism evidence="2 3">
    <name type="scientific">Wickerhamomyces mucosus</name>
    <dbReference type="NCBI Taxonomy" id="1378264"/>
    <lineage>
        <taxon>Eukaryota</taxon>
        <taxon>Fungi</taxon>
        <taxon>Dikarya</taxon>
        <taxon>Ascomycota</taxon>
        <taxon>Saccharomycotina</taxon>
        <taxon>Saccharomycetes</taxon>
        <taxon>Phaffomycetales</taxon>
        <taxon>Wickerhamomycetaceae</taxon>
        <taxon>Wickerhamomyces</taxon>
    </lineage>
</organism>
<keyword evidence="3" id="KW-1185">Reference proteome</keyword>
<protein>
    <submittedName>
        <fullName evidence="2">Uncharacterized protein</fullName>
    </submittedName>
</protein>
<dbReference type="OrthoDB" id="10261348at2759"/>
<name>A0A9P8TGU4_9ASCO</name>
<evidence type="ECO:0000256" key="1">
    <source>
        <dbReference type="SAM" id="MobiDB-lite"/>
    </source>
</evidence>
<reference evidence="2" key="1">
    <citation type="journal article" date="2021" name="Open Biol.">
        <title>Shared evolutionary footprints suggest mitochondrial oxidative damage underlies multiple complex I losses in fungi.</title>
        <authorList>
            <person name="Schikora-Tamarit M.A."/>
            <person name="Marcet-Houben M."/>
            <person name="Nosek J."/>
            <person name="Gabaldon T."/>
        </authorList>
    </citation>
    <scope>NUCLEOTIDE SEQUENCE</scope>
    <source>
        <strain evidence="2">CBS6341</strain>
    </source>
</reference>
<evidence type="ECO:0000313" key="2">
    <source>
        <dbReference type="EMBL" id="KAH3678289.1"/>
    </source>
</evidence>
<reference evidence="2" key="2">
    <citation type="submission" date="2021-01" db="EMBL/GenBank/DDBJ databases">
        <authorList>
            <person name="Schikora-Tamarit M.A."/>
        </authorList>
    </citation>
    <scope>NUCLEOTIDE SEQUENCE</scope>
    <source>
        <strain evidence="2">CBS6341</strain>
    </source>
</reference>
<proteinExistence type="predicted"/>
<sequence>MNFSFLDMSTLEEQAADRKNRLVELRKQRKQPSENSERISDELQTEKSNELRSSTEKNIDIKSRNFNFDNWSERKAADSESVPQFINDNNETVEALSLKLQQDILAQFEERAKIEKINIKDIIKPKKITWDLERDLKDDSDLLQEKTDNILRNVVKERIRNLANAHIKEEDN</sequence>
<dbReference type="EMBL" id="JAEUBF010000461">
    <property type="protein sequence ID" value="KAH3678289.1"/>
    <property type="molecule type" value="Genomic_DNA"/>
</dbReference>
<dbReference type="AlphaFoldDB" id="A0A9P8TGU4"/>
<evidence type="ECO:0000313" key="3">
    <source>
        <dbReference type="Proteomes" id="UP000769528"/>
    </source>
</evidence>
<dbReference type="InterPro" id="IPR013169">
    <property type="entry name" value="mRNA_splic_Cwf18-like"/>
</dbReference>